<feature type="transmembrane region" description="Helical" evidence="6">
    <location>
        <begin position="218"/>
        <end position="236"/>
    </location>
</feature>
<evidence type="ECO:0000259" key="7">
    <source>
        <dbReference type="Pfam" id="PF00892"/>
    </source>
</evidence>
<protein>
    <submittedName>
        <fullName evidence="8">Permease of the drug/metabolite transporter (DMT) superfamily</fullName>
    </submittedName>
</protein>
<feature type="transmembrane region" description="Helical" evidence="6">
    <location>
        <begin position="21"/>
        <end position="40"/>
    </location>
</feature>
<comment type="caution">
    <text evidence="8">The sequence shown here is derived from an EMBL/GenBank/DDBJ whole genome shotgun (WGS) entry which is preliminary data.</text>
</comment>
<evidence type="ECO:0000256" key="3">
    <source>
        <dbReference type="ARBA" id="ARBA00022692"/>
    </source>
</evidence>
<feature type="domain" description="EamA" evidence="7">
    <location>
        <begin position="159"/>
        <end position="288"/>
    </location>
</feature>
<sequence>MPSVAQIRAAFDAVPRNVQGMFWIVLSGLIFSSFMALVRLVGTTMDPIQASFLRYGFGLLFLTPFFLRVTAVDLRAMQWKLHLGRGLMHGTGVMLWFYAMSRIPLAEVTAIGFTAPVFATVGAALFLGERIRLPRITAVVVGLMGALIIVRPGFANVDPGAIAMLVAAPLFAFSDLVAKALTRKESGPAVVAYLSVIVTLVTMGPAISVWKWPSPEEWFLIIVIAGLATLGHLAMVQGFKVGEISAIAPARYVQLLWSALIGFALFSEVPEIWTWVGAAIIVSAAIYIARREAAVRERGRQTVTPAQSSSTNTG</sequence>
<feature type="transmembrane region" description="Helical" evidence="6">
    <location>
        <begin position="272"/>
        <end position="290"/>
    </location>
</feature>
<gene>
    <name evidence="8" type="ORF">SAMN05660686_01103</name>
</gene>
<dbReference type="RefSeq" id="WP_215906045.1">
    <property type="nucleotide sequence ID" value="NZ_FNBW01000003.1"/>
</dbReference>
<feature type="domain" description="EamA" evidence="7">
    <location>
        <begin position="20"/>
        <end position="150"/>
    </location>
</feature>
<evidence type="ECO:0000256" key="4">
    <source>
        <dbReference type="ARBA" id="ARBA00022989"/>
    </source>
</evidence>
<dbReference type="Pfam" id="PF00892">
    <property type="entry name" value="EamA"/>
    <property type="match status" value="2"/>
</dbReference>
<evidence type="ECO:0000313" key="9">
    <source>
        <dbReference type="Proteomes" id="UP000198615"/>
    </source>
</evidence>
<evidence type="ECO:0000256" key="6">
    <source>
        <dbReference type="SAM" id="Phobius"/>
    </source>
</evidence>
<comment type="similarity">
    <text evidence="2">Belongs to the drug/metabolite transporter (DMT) superfamily. 10 TMS drug/metabolite exporter (DME) (TC 2.A.7.3) family.</text>
</comment>
<keyword evidence="5 6" id="KW-0472">Membrane</keyword>
<dbReference type="PANTHER" id="PTHR22911">
    <property type="entry name" value="ACYL-MALONYL CONDENSING ENZYME-RELATED"/>
    <property type="match status" value="1"/>
</dbReference>
<dbReference type="EMBL" id="FNBW01000003">
    <property type="protein sequence ID" value="SDF38386.1"/>
    <property type="molecule type" value="Genomic_DNA"/>
</dbReference>
<feature type="transmembrane region" description="Helical" evidence="6">
    <location>
        <begin position="190"/>
        <end position="212"/>
    </location>
</feature>
<feature type="transmembrane region" description="Helical" evidence="6">
    <location>
        <begin position="105"/>
        <end position="127"/>
    </location>
</feature>
<proteinExistence type="inferred from homology"/>
<organism evidence="8 9">
    <name type="scientific">Thalassobaculum litoreum DSM 18839</name>
    <dbReference type="NCBI Taxonomy" id="1123362"/>
    <lineage>
        <taxon>Bacteria</taxon>
        <taxon>Pseudomonadati</taxon>
        <taxon>Pseudomonadota</taxon>
        <taxon>Alphaproteobacteria</taxon>
        <taxon>Rhodospirillales</taxon>
        <taxon>Thalassobaculaceae</taxon>
        <taxon>Thalassobaculum</taxon>
    </lineage>
</organism>
<dbReference type="InterPro" id="IPR037185">
    <property type="entry name" value="EmrE-like"/>
</dbReference>
<comment type="subcellular location">
    <subcellularLocation>
        <location evidence="1">Membrane</location>
        <topology evidence="1">Multi-pass membrane protein</topology>
    </subcellularLocation>
</comment>
<dbReference type="InterPro" id="IPR000620">
    <property type="entry name" value="EamA_dom"/>
</dbReference>
<feature type="transmembrane region" description="Helical" evidence="6">
    <location>
        <begin position="248"/>
        <end position="266"/>
    </location>
</feature>
<feature type="transmembrane region" description="Helical" evidence="6">
    <location>
        <begin position="160"/>
        <end position="178"/>
    </location>
</feature>
<feature type="transmembrane region" description="Helical" evidence="6">
    <location>
        <begin position="136"/>
        <end position="154"/>
    </location>
</feature>
<feature type="transmembrane region" description="Helical" evidence="6">
    <location>
        <begin position="52"/>
        <end position="71"/>
    </location>
</feature>
<dbReference type="Proteomes" id="UP000198615">
    <property type="component" value="Unassembled WGS sequence"/>
</dbReference>
<evidence type="ECO:0000256" key="1">
    <source>
        <dbReference type="ARBA" id="ARBA00004141"/>
    </source>
</evidence>
<keyword evidence="3 6" id="KW-0812">Transmembrane</keyword>
<evidence type="ECO:0000256" key="2">
    <source>
        <dbReference type="ARBA" id="ARBA00009853"/>
    </source>
</evidence>
<dbReference type="PANTHER" id="PTHR22911:SF6">
    <property type="entry name" value="SOLUTE CARRIER FAMILY 35 MEMBER G1"/>
    <property type="match status" value="1"/>
</dbReference>
<accession>A0A8G2EUH6</accession>
<dbReference type="AlphaFoldDB" id="A0A8G2EUH6"/>
<evidence type="ECO:0000256" key="5">
    <source>
        <dbReference type="ARBA" id="ARBA00023136"/>
    </source>
</evidence>
<dbReference type="GO" id="GO:0016020">
    <property type="term" value="C:membrane"/>
    <property type="evidence" value="ECO:0007669"/>
    <property type="project" value="UniProtKB-SubCell"/>
</dbReference>
<dbReference type="SUPFAM" id="SSF103481">
    <property type="entry name" value="Multidrug resistance efflux transporter EmrE"/>
    <property type="match status" value="2"/>
</dbReference>
<feature type="transmembrane region" description="Helical" evidence="6">
    <location>
        <begin position="83"/>
        <end position="99"/>
    </location>
</feature>
<keyword evidence="4 6" id="KW-1133">Transmembrane helix</keyword>
<name>A0A8G2EUH6_9PROT</name>
<reference evidence="8 9" key="1">
    <citation type="submission" date="2016-10" db="EMBL/GenBank/DDBJ databases">
        <authorList>
            <person name="Varghese N."/>
            <person name="Submissions S."/>
        </authorList>
    </citation>
    <scope>NUCLEOTIDE SEQUENCE [LARGE SCALE GENOMIC DNA]</scope>
    <source>
        <strain evidence="8 9">DSM 18839</strain>
    </source>
</reference>
<evidence type="ECO:0000313" key="8">
    <source>
        <dbReference type="EMBL" id="SDF38386.1"/>
    </source>
</evidence>
<keyword evidence="9" id="KW-1185">Reference proteome</keyword>